<gene>
    <name evidence="1" type="ORF">PVAP13_7NG138017</name>
</gene>
<dbReference type="Proteomes" id="UP000823388">
    <property type="component" value="Chromosome 7N"/>
</dbReference>
<sequence length="70" mass="8787">MSPFIHNLQKRSAYFFFEVDQQSCFHQGIYYHYKDREHRSRHRKDQYDSELYWSCTPYQCFWSQAHLNSL</sequence>
<evidence type="ECO:0000313" key="1">
    <source>
        <dbReference type="EMBL" id="KAG2565728.1"/>
    </source>
</evidence>
<organism evidence="1 2">
    <name type="scientific">Panicum virgatum</name>
    <name type="common">Blackwell switchgrass</name>
    <dbReference type="NCBI Taxonomy" id="38727"/>
    <lineage>
        <taxon>Eukaryota</taxon>
        <taxon>Viridiplantae</taxon>
        <taxon>Streptophyta</taxon>
        <taxon>Embryophyta</taxon>
        <taxon>Tracheophyta</taxon>
        <taxon>Spermatophyta</taxon>
        <taxon>Magnoliopsida</taxon>
        <taxon>Liliopsida</taxon>
        <taxon>Poales</taxon>
        <taxon>Poaceae</taxon>
        <taxon>PACMAD clade</taxon>
        <taxon>Panicoideae</taxon>
        <taxon>Panicodae</taxon>
        <taxon>Paniceae</taxon>
        <taxon>Panicinae</taxon>
        <taxon>Panicum</taxon>
        <taxon>Panicum sect. Hiantes</taxon>
    </lineage>
</organism>
<evidence type="ECO:0000313" key="2">
    <source>
        <dbReference type="Proteomes" id="UP000823388"/>
    </source>
</evidence>
<proteinExistence type="predicted"/>
<accession>A0A8T0PXX0</accession>
<keyword evidence="2" id="KW-1185">Reference proteome</keyword>
<reference evidence="1" key="1">
    <citation type="submission" date="2020-05" db="EMBL/GenBank/DDBJ databases">
        <title>WGS assembly of Panicum virgatum.</title>
        <authorList>
            <person name="Lovell J.T."/>
            <person name="Jenkins J."/>
            <person name="Shu S."/>
            <person name="Juenger T.E."/>
            <person name="Schmutz J."/>
        </authorList>
    </citation>
    <scope>NUCLEOTIDE SEQUENCE</scope>
    <source>
        <strain evidence="1">AP13</strain>
    </source>
</reference>
<name>A0A8T0PXX0_PANVG</name>
<dbReference type="AlphaFoldDB" id="A0A8T0PXX0"/>
<protein>
    <submittedName>
        <fullName evidence="1">Uncharacterized protein</fullName>
    </submittedName>
</protein>
<comment type="caution">
    <text evidence="1">The sequence shown here is derived from an EMBL/GenBank/DDBJ whole genome shotgun (WGS) entry which is preliminary data.</text>
</comment>
<dbReference type="EMBL" id="CM029050">
    <property type="protein sequence ID" value="KAG2565728.1"/>
    <property type="molecule type" value="Genomic_DNA"/>
</dbReference>